<feature type="transmembrane region" description="Helical" evidence="16">
    <location>
        <begin position="567"/>
        <end position="590"/>
    </location>
</feature>
<evidence type="ECO:0000256" key="1">
    <source>
        <dbReference type="ARBA" id="ARBA00004141"/>
    </source>
</evidence>
<evidence type="ECO:0000256" key="11">
    <source>
        <dbReference type="ARBA" id="ARBA00044662"/>
    </source>
</evidence>
<dbReference type="PRINTS" id="PR00171">
    <property type="entry name" value="SUGRTRNSPORT"/>
</dbReference>
<dbReference type="Pfam" id="PF00083">
    <property type="entry name" value="Sugar_tr"/>
    <property type="match status" value="3"/>
</dbReference>
<dbReference type="PANTHER" id="PTHR48020:SF12">
    <property type="entry name" value="PROTON MYO-INOSITOL COTRANSPORTER"/>
    <property type="match status" value="1"/>
</dbReference>
<feature type="compositionally biased region" description="Polar residues" evidence="15">
    <location>
        <begin position="28"/>
        <end position="40"/>
    </location>
</feature>
<keyword evidence="7 16" id="KW-0472">Membrane</keyword>
<dbReference type="GO" id="GO:0005366">
    <property type="term" value="F:myo-inositol:proton symporter activity"/>
    <property type="evidence" value="ECO:0007669"/>
    <property type="project" value="TreeGrafter"/>
</dbReference>
<feature type="compositionally biased region" description="Polar residues" evidence="15">
    <location>
        <begin position="689"/>
        <end position="701"/>
    </location>
</feature>
<dbReference type="SUPFAM" id="SSF103473">
    <property type="entry name" value="MFS general substrate transporter"/>
    <property type="match status" value="1"/>
</dbReference>
<sequence>MARKDPHHDAVPSGSTVETETHVDVLASQPSSVDGSTTMTSASNSSDDNNNKASSPRNSWTQEGIRRIRADKVMKDMRFLTCLASIGGFLFGYDTGVISGAMLPLARAFSLTAEEKEVVVSSTVLAALVASLAGGSLNDKLGRRKCCLIASIVFTAGSFILFVCWDYTTLVLGRIVVGLGIGIASLTTPVYIAEMSLPRMRGRLVTVNALLVTVGQFTAGMVDGALDEVMPDTGWRYMLGLAAVPALIMTWGFLRLPESPRWLANKGRIEEAALVLQQFRESDEDAMEELQEIKNALPLEILEMIEDNNNNEEGGITASTATATVTRETTLQATWHNIQQFAKQVHNMLQDKGARKALFLGCGLMWVQQLSGINTVMYYAASIYEMSQFDEVTAVWLSGFTALAQVAGIAASIYLVDIAGRRQLILTSLGLVAICLFGLGGSFYLSRVSSRDVLATDDTCHGISAMVWSGVTTYCYDCAQMDGCGFCGGRCVAGNEKGPFQPTHNNTSFDPPVCGRDTRWIYNTCSNPWGWLSVVFMVAYLMAFGIGMGGLPWTLNSEIFPMRFRSIAVSCSTASNWIGNLLVSATFLSISRPESVTAYGAFWMYGSVAVIGFVWLYFALPETKGLSLEEIEQMFRGNHPRHGHGGGGGYDVVGNADYEDDDDDRATIVSIDSNRQSKISLPEMERPTDNGQSSPPARTYQ</sequence>
<keyword evidence="4" id="KW-0813">Transport</keyword>
<feature type="compositionally biased region" description="Polar residues" evidence="15">
    <location>
        <begin position="670"/>
        <end position="679"/>
    </location>
</feature>
<evidence type="ECO:0000256" key="10">
    <source>
        <dbReference type="ARBA" id="ARBA00044656"/>
    </source>
</evidence>
<proteinExistence type="inferred from homology"/>
<feature type="compositionally biased region" description="Low complexity" evidence="15">
    <location>
        <begin position="41"/>
        <end position="55"/>
    </location>
</feature>
<evidence type="ECO:0000256" key="5">
    <source>
        <dbReference type="ARBA" id="ARBA00022692"/>
    </source>
</evidence>
<dbReference type="Gene3D" id="1.20.1250.20">
    <property type="entry name" value="MFS general substrate transporter like domains"/>
    <property type="match status" value="2"/>
</dbReference>
<feature type="compositionally biased region" description="Basic and acidic residues" evidence="15">
    <location>
        <begin position="1"/>
        <end position="10"/>
    </location>
</feature>
<evidence type="ECO:0000256" key="6">
    <source>
        <dbReference type="ARBA" id="ARBA00022989"/>
    </source>
</evidence>
<dbReference type="InterPro" id="IPR003663">
    <property type="entry name" value="Sugar/inositol_transpt"/>
</dbReference>
<evidence type="ECO:0000313" key="19">
    <source>
        <dbReference type="Proteomes" id="UP001153069"/>
    </source>
</evidence>
<dbReference type="InterPro" id="IPR050814">
    <property type="entry name" value="Myo-inositol_Transporter"/>
</dbReference>
<comment type="catalytic activity">
    <reaction evidence="12">
        <text>D-glucosamine(out) = D-glucosamine(in)</text>
        <dbReference type="Rhea" id="RHEA:78423"/>
        <dbReference type="ChEBI" id="CHEBI:58723"/>
    </reaction>
    <physiologicalReaction direction="left-to-right" evidence="12">
        <dbReference type="Rhea" id="RHEA:78424"/>
    </physiologicalReaction>
</comment>
<feature type="transmembrane region" description="Helical" evidence="16">
    <location>
        <begin position="147"/>
        <end position="165"/>
    </location>
</feature>
<feature type="transmembrane region" description="Helical" evidence="16">
    <location>
        <begin position="423"/>
        <end position="445"/>
    </location>
</feature>
<dbReference type="PROSITE" id="PS00217">
    <property type="entry name" value="SUGAR_TRANSPORT_2"/>
    <property type="match status" value="1"/>
</dbReference>
<dbReference type="AlphaFoldDB" id="A0A9N8ENL2"/>
<comment type="subunit">
    <text evidence="3">Homodimer.</text>
</comment>
<evidence type="ECO:0000259" key="17">
    <source>
        <dbReference type="PROSITE" id="PS50850"/>
    </source>
</evidence>
<feature type="transmembrane region" description="Helical" evidence="16">
    <location>
        <begin position="204"/>
        <end position="222"/>
    </location>
</feature>
<evidence type="ECO:0000256" key="12">
    <source>
        <dbReference type="ARBA" id="ARBA00044668"/>
    </source>
</evidence>
<comment type="subcellular location">
    <subcellularLocation>
        <location evidence="1">Membrane</location>
        <topology evidence="1">Multi-pass membrane protein</topology>
    </subcellularLocation>
</comment>
<evidence type="ECO:0000256" key="16">
    <source>
        <dbReference type="SAM" id="Phobius"/>
    </source>
</evidence>
<dbReference type="OrthoDB" id="6339427at2759"/>
<organism evidence="18 19">
    <name type="scientific">Seminavis robusta</name>
    <dbReference type="NCBI Taxonomy" id="568900"/>
    <lineage>
        <taxon>Eukaryota</taxon>
        <taxon>Sar</taxon>
        <taxon>Stramenopiles</taxon>
        <taxon>Ochrophyta</taxon>
        <taxon>Bacillariophyta</taxon>
        <taxon>Bacillariophyceae</taxon>
        <taxon>Bacillariophycidae</taxon>
        <taxon>Naviculales</taxon>
        <taxon>Naviculaceae</taxon>
        <taxon>Seminavis</taxon>
    </lineage>
</organism>
<dbReference type="InterPro" id="IPR020846">
    <property type="entry name" value="MFS_dom"/>
</dbReference>
<feature type="transmembrane region" description="Helical" evidence="16">
    <location>
        <begin position="602"/>
        <end position="620"/>
    </location>
</feature>
<feature type="transmembrane region" description="Helical" evidence="16">
    <location>
        <begin position="79"/>
        <end position="106"/>
    </location>
</feature>
<evidence type="ECO:0000256" key="3">
    <source>
        <dbReference type="ARBA" id="ARBA00011738"/>
    </source>
</evidence>
<feature type="transmembrane region" description="Helical" evidence="16">
    <location>
        <begin position="171"/>
        <end position="192"/>
    </location>
</feature>
<dbReference type="PROSITE" id="PS00216">
    <property type="entry name" value="SUGAR_TRANSPORT_1"/>
    <property type="match status" value="1"/>
</dbReference>
<feature type="region of interest" description="Disordered" evidence="15">
    <location>
        <begin position="1"/>
        <end position="61"/>
    </location>
</feature>
<feature type="transmembrane region" description="Helical" evidence="16">
    <location>
        <begin position="118"/>
        <end position="135"/>
    </location>
</feature>
<keyword evidence="5 16" id="KW-0812">Transmembrane</keyword>
<evidence type="ECO:0000256" key="9">
    <source>
        <dbReference type="ARBA" id="ARBA00044648"/>
    </source>
</evidence>
<evidence type="ECO:0000256" key="7">
    <source>
        <dbReference type="ARBA" id="ARBA00023136"/>
    </source>
</evidence>
<dbReference type="InterPro" id="IPR005829">
    <property type="entry name" value="Sugar_transporter_CS"/>
</dbReference>
<reference evidence="18" key="1">
    <citation type="submission" date="2020-06" db="EMBL/GenBank/DDBJ databases">
        <authorList>
            <consortium name="Plant Systems Biology data submission"/>
        </authorList>
    </citation>
    <scope>NUCLEOTIDE SEQUENCE</scope>
    <source>
        <strain evidence="18">D6</strain>
    </source>
</reference>
<comment type="caution">
    <text evidence="18">The sequence shown here is derived from an EMBL/GenBank/DDBJ whole genome shotgun (WGS) entry which is preliminary data.</text>
</comment>
<protein>
    <recommendedName>
        <fullName evidence="14">Hexose transporter 1</fullName>
    </recommendedName>
</protein>
<accession>A0A9N8ENL2</accession>
<feature type="transmembrane region" description="Helical" evidence="16">
    <location>
        <begin position="234"/>
        <end position="254"/>
    </location>
</feature>
<feature type="region of interest" description="Disordered" evidence="15">
    <location>
        <begin position="639"/>
        <end position="701"/>
    </location>
</feature>
<dbReference type="InterPro" id="IPR036259">
    <property type="entry name" value="MFS_trans_sf"/>
</dbReference>
<evidence type="ECO:0000256" key="4">
    <source>
        <dbReference type="ARBA" id="ARBA00022448"/>
    </source>
</evidence>
<dbReference type="Proteomes" id="UP001153069">
    <property type="component" value="Unassembled WGS sequence"/>
</dbReference>
<feature type="transmembrane region" description="Helical" evidence="16">
    <location>
        <begin position="393"/>
        <end position="416"/>
    </location>
</feature>
<feature type="domain" description="Major facilitator superfamily (MFS) profile" evidence="17">
    <location>
        <begin position="80"/>
        <end position="624"/>
    </location>
</feature>
<comment type="similarity">
    <text evidence="2">Belongs to the major facilitator superfamily. Sugar transporter (TC 2.A.1.1) family.</text>
</comment>
<evidence type="ECO:0000256" key="8">
    <source>
        <dbReference type="ARBA" id="ARBA00044637"/>
    </source>
</evidence>
<comment type="catalytic activity">
    <reaction evidence="8">
        <text>D-galactose(in) = D-galactose(out)</text>
        <dbReference type="Rhea" id="RHEA:34915"/>
        <dbReference type="ChEBI" id="CHEBI:4139"/>
    </reaction>
    <physiologicalReaction direction="right-to-left" evidence="8">
        <dbReference type="Rhea" id="RHEA:34917"/>
    </physiologicalReaction>
</comment>
<dbReference type="GO" id="GO:0016324">
    <property type="term" value="C:apical plasma membrane"/>
    <property type="evidence" value="ECO:0007669"/>
    <property type="project" value="TreeGrafter"/>
</dbReference>
<dbReference type="PANTHER" id="PTHR48020">
    <property type="entry name" value="PROTON MYO-INOSITOL COTRANSPORTER"/>
    <property type="match status" value="1"/>
</dbReference>
<comment type="catalytic activity">
    <reaction evidence="10">
        <text>D-xylose(out) = D-xylose(in)</text>
        <dbReference type="Rhea" id="RHEA:78427"/>
        <dbReference type="ChEBI" id="CHEBI:53455"/>
    </reaction>
    <physiologicalReaction direction="left-to-right" evidence="10">
        <dbReference type="Rhea" id="RHEA:78428"/>
    </physiologicalReaction>
</comment>
<comment type="catalytic activity">
    <reaction evidence="13">
        <text>D-fructose(out) = D-fructose(in)</text>
        <dbReference type="Rhea" id="RHEA:60372"/>
        <dbReference type="ChEBI" id="CHEBI:37721"/>
    </reaction>
    <physiologicalReaction direction="left-to-right" evidence="13">
        <dbReference type="Rhea" id="RHEA:60373"/>
    </physiologicalReaction>
</comment>
<comment type="catalytic activity">
    <reaction evidence="11">
        <text>D-mannose(out) = D-mannose(in)</text>
        <dbReference type="Rhea" id="RHEA:78391"/>
        <dbReference type="ChEBI" id="CHEBI:4208"/>
    </reaction>
    <physiologicalReaction direction="left-to-right" evidence="11">
        <dbReference type="Rhea" id="RHEA:78392"/>
    </physiologicalReaction>
</comment>
<dbReference type="EMBL" id="CAICTM010001321">
    <property type="protein sequence ID" value="CAB9522616.1"/>
    <property type="molecule type" value="Genomic_DNA"/>
</dbReference>
<keyword evidence="6 16" id="KW-1133">Transmembrane helix</keyword>
<name>A0A9N8ENL2_9STRA</name>
<dbReference type="InterPro" id="IPR005828">
    <property type="entry name" value="MFS_sugar_transport-like"/>
</dbReference>
<comment type="catalytic activity">
    <reaction evidence="9">
        <text>D-glucose(out) = D-glucose(in)</text>
        <dbReference type="Rhea" id="RHEA:60376"/>
        <dbReference type="ChEBI" id="CHEBI:4167"/>
    </reaction>
    <physiologicalReaction direction="left-to-right" evidence="9">
        <dbReference type="Rhea" id="RHEA:60377"/>
    </physiologicalReaction>
</comment>
<feature type="transmembrane region" description="Helical" evidence="16">
    <location>
        <begin position="529"/>
        <end position="555"/>
    </location>
</feature>
<evidence type="ECO:0000313" key="18">
    <source>
        <dbReference type="EMBL" id="CAB9522616.1"/>
    </source>
</evidence>
<evidence type="ECO:0000256" key="15">
    <source>
        <dbReference type="SAM" id="MobiDB-lite"/>
    </source>
</evidence>
<evidence type="ECO:0000256" key="2">
    <source>
        <dbReference type="ARBA" id="ARBA00010992"/>
    </source>
</evidence>
<feature type="transmembrane region" description="Helical" evidence="16">
    <location>
        <begin position="357"/>
        <end position="381"/>
    </location>
</feature>
<gene>
    <name evidence="18" type="ORF">SEMRO_1323_G262710.1</name>
</gene>
<evidence type="ECO:0000256" key="14">
    <source>
        <dbReference type="ARBA" id="ARBA00044780"/>
    </source>
</evidence>
<keyword evidence="19" id="KW-1185">Reference proteome</keyword>
<evidence type="ECO:0000256" key="13">
    <source>
        <dbReference type="ARBA" id="ARBA00044710"/>
    </source>
</evidence>
<dbReference type="PROSITE" id="PS50850">
    <property type="entry name" value="MFS"/>
    <property type="match status" value="1"/>
</dbReference>